<gene>
    <name evidence="1" type="ORF">ACCO45_012900</name>
</gene>
<protein>
    <submittedName>
        <fullName evidence="1">Uncharacterized protein</fullName>
    </submittedName>
</protein>
<dbReference type="Proteomes" id="UP001638806">
    <property type="component" value="Unassembled WGS sequence"/>
</dbReference>
<accession>A0ACC4D999</accession>
<sequence>MHLSRLRIPNNAKSRPRPPSSHRCSSTKDRPHFHHSLGGNRHANHASHPAPHPARATWLLAASMNRRGPGEMLWRAAPSSQLQVRQQRLAGLAALEVRGRALVKALPDEGSLAEEQLNVLFRPGLGGQALQEHHDLLKVHLDELVGPLDEQGGAHVEVELGEALLLGLGEGGKIDGVPHADGVLDADLSHQQAVHPAEAKLDKLHALLLQVLGQRRVDARREVAQGAHLALYPRLRHDVVVLDSVEELGEAPEGVGLDRIEHRLGQLARVHARLDVVVRNVQAQKHLPERRHQIVDALHVSACRVSHGPDVQDALQRSLRRLVAVELDMRVRPGHVDADLVPDCLVQPSCAAGARRVRSASFERLSDAIHVLLALPLQRRDPPLAVRREVAEEQLPRHGADLLGNPPDHASERRSGSEIADACSSFLNLLMRVIRELIASASLADALDGTEG</sequence>
<evidence type="ECO:0000313" key="2">
    <source>
        <dbReference type="Proteomes" id="UP001638806"/>
    </source>
</evidence>
<reference evidence="1" key="1">
    <citation type="submission" date="2024-12" db="EMBL/GenBank/DDBJ databases">
        <title>Comparative genomics and development of molecular markers within Purpureocillium lilacinum and among Purpureocillium species.</title>
        <authorList>
            <person name="Yeh Z.-Y."/>
            <person name="Ni N.-T."/>
            <person name="Lo P.-H."/>
            <person name="Mushyakhwo K."/>
            <person name="Lin C.-F."/>
            <person name="Nai Y.-S."/>
        </authorList>
    </citation>
    <scope>NUCLEOTIDE SEQUENCE</scope>
    <source>
        <strain evidence="1">NCHU-NPUST-175</strain>
    </source>
</reference>
<name>A0ACC4D999_PURLI</name>
<evidence type="ECO:0000313" key="1">
    <source>
        <dbReference type="EMBL" id="KAL3952957.1"/>
    </source>
</evidence>
<keyword evidence="2" id="KW-1185">Reference proteome</keyword>
<proteinExistence type="predicted"/>
<dbReference type="EMBL" id="JBGNUJ010000012">
    <property type="protein sequence ID" value="KAL3952957.1"/>
    <property type="molecule type" value="Genomic_DNA"/>
</dbReference>
<comment type="caution">
    <text evidence="1">The sequence shown here is derived from an EMBL/GenBank/DDBJ whole genome shotgun (WGS) entry which is preliminary data.</text>
</comment>
<organism evidence="1 2">
    <name type="scientific">Purpureocillium lilacinum</name>
    <name type="common">Paecilomyces lilacinus</name>
    <dbReference type="NCBI Taxonomy" id="33203"/>
    <lineage>
        <taxon>Eukaryota</taxon>
        <taxon>Fungi</taxon>
        <taxon>Dikarya</taxon>
        <taxon>Ascomycota</taxon>
        <taxon>Pezizomycotina</taxon>
        <taxon>Sordariomycetes</taxon>
        <taxon>Hypocreomycetidae</taxon>
        <taxon>Hypocreales</taxon>
        <taxon>Ophiocordycipitaceae</taxon>
        <taxon>Purpureocillium</taxon>
    </lineage>
</organism>